<feature type="coiled-coil region" evidence="1">
    <location>
        <begin position="165"/>
        <end position="224"/>
    </location>
</feature>
<evidence type="ECO:0000313" key="4">
    <source>
        <dbReference type="EMBL" id="WXK38021.1"/>
    </source>
</evidence>
<evidence type="ECO:0000256" key="2">
    <source>
        <dbReference type="SAM" id="MobiDB-lite"/>
    </source>
</evidence>
<feature type="compositionally biased region" description="Basic residues" evidence="2">
    <location>
        <begin position="316"/>
        <end position="329"/>
    </location>
</feature>
<gene>
    <name evidence="4" type="ORF">IHE29_01415</name>
</gene>
<accession>A0ABZ2PSD9</accession>
<proteinExistence type="predicted"/>
<sequence length="329" mass="36610">MTDLLSPDAALSAEIARLKAAHPNTRELYREVCALLFFRFGITPTANRLYQLVRKGSMGTPTEVLAEFWRELREKSRVKLDHPDLPTELRDAAGTLIATLWERAAAAAHAALEEVRAEVRLERDAAAAEVAAAREAAAHTERTLETHHAALLAAQARLQELEPALAAAEAARQTLHTEVERLQRDAQERDAALAQARADFARELDKLRADTARAEARLQAAEKRALLETEHERRISARLIKERDAAVRRADESDAQRRAERQALQAQLGDARQHIGMLEGNLAALQRANADAEKARRARQRLPTQSALGRTSGPIRRPRPPTRALKKTR</sequence>
<reference evidence="4 5" key="1">
    <citation type="submission" date="2020-09" db="EMBL/GenBank/DDBJ databases">
        <title>Genome sequences of Mycetohabitans spp.</title>
        <authorList>
            <person name="Carter M.E."/>
            <person name="Carpenter S.C.D."/>
            <person name="Bogdanove A.J."/>
        </authorList>
    </citation>
    <scope>NUCLEOTIDE SEQUENCE [LARGE SCALE GENOMIC DNA]</scope>
    <source>
        <strain evidence="4 5">B12</strain>
        <plasmid evidence="4 5">megaplasmid</plasmid>
    </source>
</reference>
<dbReference type="Pfam" id="PF11740">
    <property type="entry name" value="KfrA_N"/>
    <property type="match status" value="1"/>
</dbReference>
<organism evidence="4 5">
    <name type="scientific">Mycetohabitans rhizoxinica</name>
    <dbReference type="NCBI Taxonomy" id="412963"/>
    <lineage>
        <taxon>Bacteria</taxon>
        <taxon>Pseudomonadati</taxon>
        <taxon>Pseudomonadota</taxon>
        <taxon>Betaproteobacteria</taxon>
        <taxon>Burkholderiales</taxon>
        <taxon>Burkholderiaceae</taxon>
        <taxon>Mycetohabitans</taxon>
    </lineage>
</organism>
<feature type="domain" description="KfrA N-terminal DNA-binding" evidence="3">
    <location>
        <begin position="32"/>
        <end position="142"/>
    </location>
</feature>
<evidence type="ECO:0000256" key="1">
    <source>
        <dbReference type="SAM" id="Coils"/>
    </source>
</evidence>
<feature type="compositionally biased region" description="Basic and acidic residues" evidence="2">
    <location>
        <begin position="244"/>
        <end position="261"/>
    </location>
</feature>
<keyword evidence="1" id="KW-0175">Coiled coil</keyword>
<feature type="region of interest" description="Disordered" evidence="2">
    <location>
        <begin position="244"/>
        <end position="263"/>
    </location>
</feature>
<dbReference type="EMBL" id="CP062175">
    <property type="protein sequence ID" value="WXK38021.1"/>
    <property type="molecule type" value="Genomic_DNA"/>
</dbReference>
<keyword evidence="5" id="KW-1185">Reference proteome</keyword>
<dbReference type="InterPro" id="IPR021104">
    <property type="entry name" value="KfrA_DNA-bd_N"/>
</dbReference>
<geneLocation type="plasmid" evidence="4 5">
    <name>megaplasmid</name>
</geneLocation>
<keyword evidence="4" id="KW-0614">Plasmid</keyword>
<dbReference type="RefSeq" id="WP_338910525.1">
    <property type="nucleotide sequence ID" value="NZ_CP062175.1"/>
</dbReference>
<dbReference type="GO" id="GO:0003677">
    <property type="term" value="F:DNA binding"/>
    <property type="evidence" value="ECO:0007669"/>
    <property type="project" value="UniProtKB-KW"/>
</dbReference>
<protein>
    <submittedName>
        <fullName evidence="4">DNA-binding protein</fullName>
    </submittedName>
</protein>
<evidence type="ECO:0000313" key="5">
    <source>
        <dbReference type="Proteomes" id="UP001493153"/>
    </source>
</evidence>
<feature type="region of interest" description="Disordered" evidence="2">
    <location>
        <begin position="289"/>
        <end position="329"/>
    </location>
</feature>
<keyword evidence="4" id="KW-0238">DNA-binding</keyword>
<evidence type="ECO:0000259" key="3">
    <source>
        <dbReference type="Pfam" id="PF11740"/>
    </source>
</evidence>
<dbReference type="Proteomes" id="UP001493153">
    <property type="component" value="Plasmid megaplasmid"/>
</dbReference>
<name>A0ABZ2PSD9_9BURK</name>